<proteinExistence type="predicted"/>
<comment type="caution">
    <text evidence="3">The sequence shown here is derived from an EMBL/GenBank/DDBJ whole genome shotgun (WGS) entry which is preliminary data.</text>
</comment>
<evidence type="ECO:0000256" key="1">
    <source>
        <dbReference type="SAM" id="MobiDB-lite"/>
    </source>
</evidence>
<sequence>MAAVLTNTFWNRRGLYCSLRACSQENICKEKVDEDDIKDTISKLNSLVFKTKLLHLWSEAAIIRRVVYKDGNQHRKQLYFQGLRTIVKSLSRLQETEIYNKMINLRNTFPRLSKNGFFAKPPSTLPSFGSFVSILGCLVGAAQLTIQCYDVLFPWISLLENTMTEESPEAKDLPKSLKIWLLPLEGENSNKKLNSTCRTPQLRLSTSGALDKLFGSTPRGHLQDSSSRISEAIVDSLKEFPDDLGESCVLDEVTRSLKHRNASTVEKDFRPKMQLFVENPEELKRQFTAKLGPEKRGAEITDSKVSNTPIRIKDKKLEKPPHRAMLWRRSYSTTRIFGNKTWKLVIEMAKRRKLAKRGRKIKGNLKGSSKGAAREKEGRKMKLTNEHSKDGTVIEAKVKTKMLRKRRHGKNIKGNMKGSSKDTSRENEGSKMKKQEKDSGKDDTGIKADTKEEHIRDETFIEAKMKTKTVWKRRRGDKIRDGTFAKKRRIEALNDGVKESPNRSRKRKELKGKMQYKRLQGKIKTVKMKEIREEKTIKMKERRKSITVKMKDIRKTKKKQFSKGEVVVEKPRNEGHAIDSKRVEETVNFETSDHASEAEGNDNKTHGGNEALKCKLKKRKRKTGKDDTNSEEKTNQNATLGWRKRRRKGTVEHADYMNDIDEIFSVLNN</sequence>
<reference evidence="4" key="1">
    <citation type="journal article" date="2017" name="bioRxiv">
        <title>Comparative analysis of the genomes of Stylophora pistillata and Acropora digitifera provides evidence for extensive differences between species of corals.</title>
        <authorList>
            <person name="Voolstra C.R."/>
            <person name="Li Y."/>
            <person name="Liew Y.J."/>
            <person name="Baumgarten S."/>
            <person name="Zoccola D."/>
            <person name="Flot J.-F."/>
            <person name="Tambutte S."/>
            <person name="Allemand D."/>
            <person name="Aranda M."/>
        </authorList>
    </citation>
    <scope>NUCLEOTIDE SEQUENCE [LARGE SCALE GENOMIC DNA]</scope>
</reference>
<feature type="region of interest" description="Disordered" evidence="1">
    <location>
        <begin position="588"/>
        <end position="649"/>
    </location>
</feature>
<organism evidence="3 4">
    <name type="scientific">Stylophora pistillata</name>
    <name type="common">Smooth cauliflower coral</name>
    <dbReference type="NCBI Taxonomy" id="50429"/>
    <lineage>
        <taxon>Eukaryota</taxon>
        <taxon>Metazoa</taxon>
        <taxon>Cnidaria</taxon>
        <taxon>Anthozoa</taxon>
        <taxon>Hexacorallia</taxon>
        <taxon>Scleractinia</taxon>
        <taxon>Astrocoeniina</taxon>
        <taxon>Pocilloporidae</taxon>
        <taxon>Stylophora</taxon>
    </lineage>
</organism>
<feature type="domain" description="Nucleolus and neural progenitor protein-like N-terminal" evidence="2">
    <location>
        <begin position="23"/>
        <end position="149"/>
    </location>
</feature>
<feature type="compositionally biased region" description="Basic and acidic residues" evidence="1">
    <location>
        <begin position="588"/>
        <end position="607"/>
    </location>
</feature>
<dbReference type="AlphaFoldDB" id="A0A2B4SJA4"/>
<dbReference type="PANTHER" id="PTHR34761:SF1">
    <property type="entry name" value="NUCLEOLUS AND NEURAL PROGENITOR PROTEIN"/>
    <property type="match status" value="1"/>
</dbReference>
<feature type="region of interest" description="Disordered" evidence="1">
    <location>
        <begin position="404"/>
        <end position="451"/>
    </location>
</feature>
<dbReference type="GO" id="GO:0045747">
    <property type="term" value="P:positive regulation of Notch signaling pathway"/>
    <property type="evidence" value="ECO:0007669"/>
    <property type="project" value="TreeGrafter"/>
</dbReference>
<dbReference type="STRING" id="50429.A0A2B4SJA4"/>
<accession>A0A2B4SJA4</accession>
<feature type="compositionally biased region" description="Basic and acidic residues" evidence="1">
    <location>
        <begin position="419"/>
        <end position="451"/>
    </location>
</feature>
<feature type="compositionally biased region" description="Basic and acidic residues" evidence="1">
    <location>
        <begin position="624"/>
        <end position="634"/>
    </location>
</feature>
<dbReference type="InterPro" id="IPR027951">
    <property type="entry name" value="Nepro_N"/>
</dbReference>
<feature type="compositionally biased region" description="Basic and acidic residues" evidence="1">
    <location>
        <begin position="372"/>
        <end position="388"/>
    </location>
</feature>
<dbReference type="OrthoDB" id="5990284at2759"/>
<protein>
    <recommendedName>
        <fullName evidence="2">Nucleolus and neural progenitor protein-like N-terminal domain-containing protein</fullName>
    </recommendedName>
</protein>
<name>A0A2B4SJA4_STYPI</name>
<evidence type="ECO:0000313" key="4">
    <source>
        <dbReference type="Proteomes" id="UP000225706"/>
    </source>
</evidence>
<evidence type="ECO:0000313" key="3">
    <source>
        <dbReference type="EMBL" id="PFX29436.1"/>
    </source>
</evidence>
<keyword evidence="4" id="KW-1185">Reference proteome</keyword>
<evidence type="ECO:0000259" key="2">
    <source>
        <dbReference type="Pfam" id="PF14780"/>
    </source>
</evidence>
<dbReference type="PANTHER" id="PTHR34761">
    <property type="entry name" value="NUCLEOLUS AND NEURAL PROGENITOR PROTEIN"/>
    <property type="match status" value="1"/>
</dbReference>
<dbReference type="EMBL" id="LSMT01000066">
    <property type="protein sequence ID" value="PFX29436.1"/>
    <property type="molecule type" value="Genomic_DNA"/>
</dbReference>
<dbReference type="GO" id="GO:0005634">
    <property type="term" value="C:nucleus"/>
    <property type="evidence" value="ECO:0007669"/>
    <property type="project" value="TreeGrafter"/>
</dbReference>
<dbReference type="InterPro" id="IPR052835">
    <property type="entry name" value="Nepro"/>
</dbReference>
<feature type="region of interest" description="Disordered" evidence="1">
    <location>
        <begin position="356"/>
        <end position="388"/>
    </location>
</feature>
<dbReference type="Pfam" id="PF14780">
    <property type="entry name" value="NEPRO_N"/>
    <property type="match status" value="1"/>
</dbReference>
<gene>
    <name evidence="3" type="ORF">AWC38_SpisGene5862</name>
</gene>
<dbReference type="Proteomes" id="UP000225706">
    <property type="component" value="Unassembled WGS sequence"/>
</dbReference>
<feature type="compositionally biased region" description="Basic residues" evidence="1">
    <location>
        <begin position="614"/>
        <end position="623"/>
    </location>
</feature>